<gene>
    <name evidence="1" type="ORF">J2W48_000041</name>
</gene>
<dbReference type="Proteomes" id="UP001269081">
    <property type="component" value="Unassembled WGS sequence"/>
</dbReference>
<evidence type="ECO:0008006" key="3">
    <source>
        <dbReference type="Google" id="ProtNLM"/>
    </source>
</evidence>
<evidence type="ECO:0000313" key="2">
    <source>
        <dbReference type="Proteomes" id="UP001269081"/>
    </source>
</evidence>
<name>A0ABU1Y379_9FLAO</name>
<sequence>MESAFSKEIRKEIIINIEEDGSYRKSKSDQSGAAS</sequence>
<protein>
    <recommendedName>
        <fullName evidence="3">Transposase</fullName>
    </recommendedName>
</protein>
<proteinExistence type="predicted"/>
<accession>A0ABU1Y379</accession>
<keyword evidence="2" id="KW-1185">Reference proteome</keyword>
<dbReference type="EMBL" id="JAVDWQ010000001">
    <property type="protein sequence ID" value="MDR7208120.1"/>
    <property type="molecule type" value="Genomic_DNA"/>
</dbReference>
<comment type="caution">
    <text evidence="1">The sequence shown here is derived from an EMBL/GenBank/DDBJ whole genome shotgun (WGS) entry which is preliminary data.</text>
</comment>
<evidence type="ECO:0000313" key="1">
    <source>
        <dbReference type="EMBL" id="MDR7208120.1"/>
    </source>
</evidence>
<organism evidence="1 2">
    <name type="scientific">Flavobacterium piscis</name>
    <dbReference type="NCBI Taxonomy" id="1114874"/>
    <lineage>
        <taxon>Bacteria</taxon>
        <taxon>Pseudomonadati</taxon>
        <taxon>Bacteroidota</taxon>
        <taxon>Flavobacteriia</taxon>
        <taxon>Flavobacteriales</taxon>
        <taxon>Flavobacteriaceae</taxon>
        <taxon>Flavobacterium</taxon>
    </lineage>
</organism>
<reference evidence="1 2" key="1">
    <citation type="submission" date="2023-07" db="EMBL/GenBank/DDBJ databases">
        <title>Sorghum-associated microbial communities from plants grown in Nebraska, USA.</title>
        <authorList>
            <person name="Schachtman D."/>
        </authorList>
    </citation>
    <scope>NUCLEOTIDE SEQUENCE [LARGE SCALE GENOMIC DNA]</scope>
    <source>
        <strain evidence="1 2">4129</strain>
    </source>
</reference>